<dbReference type="PANTHER" id="PTHR12227">
    <property type="entry name" value="GLYCERATE KINASE"/>
    <property type="match status" value="1"/>
</dbReference>
<dbReference type="Proteomes" id="UP000705867">
    <property type="component" value="Unassembled WGS sequence"/>
</dbReference>
<reference evidence="7" key="2">
    <citation type="submission" date="2021-08" db="EMBL/GenBank/DDBJ databases">
        <authorList>
            <person name="Dalcin Martins P."/>
        </authorList>
    </citation>
    <scope>NUCLEOTIDE SEQUENCE</scope>
    <source>
        <strain evidence="7">MAG_39</strain>
    </source>
</reference>
<evidence type="ECO:0000313" key="8">
    <source>
        <dbReference type="Proteomes" id="UP000705867"/>
    </source>
</evidence>
<sequence length="437" mass="46822">METSPFKEMAKEIYAAAVKAVDPYGSVMRHMESIRSTFREGQYERLFTVSFGKAACPMARALEDHLGEMITAGIVLTKYGHCAPFHRHTGIRVFEAGHPVPDESGVRGTGEIIFLLKDSTERDMVVFAISGGGSALCVAPYDGITLQDKQSLTNLLLRSGADIHEINAVRKHISKVKGGRLAEIAAPSHCIALILSDVIGDRLDVIASGPTAPDPTTYHDALAVLDKYLLLEKTPQTILEVIYRGVAGLWPETPKPGGKTFERVENIIVGSNRAALETARSKTESMGLHAEVVSSELTGEAAEAGRWLARRALETQNSRAPFLPLCLISGGETTVTLRGNGTGGRNMELALAFALEVEGEAGITLLSAGTDGTDGPTDAAGALVDGETVGKAREKGLSPEAFLKNNDSYHFFKKTDELFITGPTGTNVMDMQIIIVE</sequence>
<evidence type="ECO:0000256" key="3">
    <source>
        <dbReference type="ARBA" id="ARBA00022777"/>
    </source>
</evidence>
<dbReference type="GO" id="GO:0005737">
    <property type="term" value="C:cytoplasm"/>
    <property type="evidence" value="ECO:0007669"/>
    <property type="project" value="TreeGrafter"/>
</dbReference>
<dbReference type="AlphaFoldDB" id="A0A953M072"/>
<dbReference type="GO" id="GO:0005524">
    <property type="term" value="F:ATP binding"/>
    <property type="evidence" value="ECO:0007669"/>
    <property type="project" value="UniProtKB-KW"/>
</dbReference>
<protein>
    <submittedName>
        <fullName evidence="7">Glycerate kinase</fullName>
    </submittedName>
</protein>
<reference evidence="7" key="1">
    <citation type="journal article" date="2021" name="bioRxiv">
        <title>Unraveling nitrogen, sulfur and carbon metabolic pathways and microbial community transcriptional responses to substrate deprivation and toxicity stresses in a bioreactor mimicking anoxic brackish coastal sediment conditions.</title>
        <authorList>
            <person name="Martins P.D."/>
            <person name="Echeveste M.J."/>
            <person name="Arshad A."/>
            <person name="Kurth J."/>
            <person name="Ouboter H."/>
            <person name="Jetten M.S.M."/>
            <person name="Welte C.U."/>
        </authorList>
    </citation>
    <scope>NUCLEOTIDE SEQUENCE</scope>
    <source>
        <strain evidence="7">MAG_39</strain>
    </source>
</reference>
<dbReference type="FunFam" id="3.40.50.10180:FF:000001">
    <property type="entry name" value="Glycerate kinase"/>
    <property type="match status" value="1"/>
</dbReference>
<dbReference type="PANTHER" id="PTHR12227:SF0">
    <property type="entry name" value="GLYCERATE KINASE"/>
    <property type="match status" value="1"/>
</dbReference>
<evidence type="ECO:0000256" key="4">
    <source>
        <dbReference type="ARBA" id="ARBA00022840"/>
    </source>
</evidence>
<dbReference type="FunFam" id="3.40.1480.10:FF:000002">
    <property type="entry name" value="Glycerate kinase"/>
    <property type="match status" value="1"/>
</dbReference>
<keyword evidence="4" id="KW-0067">ATP-binding</keyword>
<dbReference type="Gene3D" id="3.40.50.10180">
    <property type="entry name" value="Glycerate kinase, MOFRL-like N-terminal domain"/>
    <property type="match status" value="1"/>
</dbReference>
<dbReference type="InterPro" id="IPR038614">
    <property type="entry name" value="GK_N_sf"/>
</dbReference>
<evidence type="ECO:0000256" key="1">
    <source>
        <dbReference type="ARBA" id="ARBA00022679"/>
    </source>
</evidence>
<accession>A0A953M072</accession>
<organism evidence="7 8">
    <name type="scientific">Candidatus Nitrobium versatile</name>
    <dbReference type="NCBI Taxonomy" id="2884831"/>
    <lineage>
        <taxon>Bacteria</taxon>
        <taxon>Pseudomonadati</taxon>
        <taxon>Nitrospirota</taxon>
        <taxon>Nitrospiria</taxon>
        <taxon>Nitrospirales</taxon>
        <taxon>Nitrospiraceae</taxon>
        <taxon>Candidatus Nitrobium</taxon>
    </lineage>
</organism>
<evidence type="ECO:0000256" key="2">
    <source>
        <dbReference type="ARBA" id="ARBA00022741"/>
    </source>
</evidence>
<dbReference type="Gene3D" id="3.40.1480.10">
    <property type="entry name" value="MOFRL domain"/>
    <property type="match status" value="1"/>
</dbReference>
<dbReference type="Pfam" id="PF13660">
    <property type="entry name" value="DUF4147"/>
    <property type="match status" value="1"/>
</dbReference>
<gene>
    <name evidence="7" type="ORF">K8I29_09870</name>
</gene>
<keyword evidence="1" id="KW-0808">Transferase</keyword>
<evidence type="ECO:0000259" key="6">
    <source>
        <dbReference type="Pfam" id="PF13660"/>
    </source>
</evidence>
<feature type="domain" description="MOFRL-associated" evidence="6">
    <location>
        <begin position="10"/>
        <end position="242"/>
    </location>
</feature>
<keyword evidence="2" id="KW-0547">Nucleotide-binding</keyword>
<comment type="caution">
    <text evidence="7">The sequence shown here is derived from an EMBL/GenBank/DDBJ whole genome shotgun (WGS) entry which is preliminary data.</text>
</comment>
<evidence type="ECO:0000313" key="7">
    <source>
        <dbReference type="EMBL" id="MBZ0156499.1"/>
    </source>
</evidence>
<dbReference type="InterPro" id="IPR025286">
    <property type="entry name" value="MOFRL_assoc_dom"/>
</dbReference>
<feature type="domain" description="MOFRL" evidence="5">
    <location>
        <begin position="325"/>
        <end position="430"/>
    </location>
</feature>
<dbReference type="InterPro" id="IPR039760">
    <property type="entry name" value="MOFRL_protein"/>
</dbReference>
<dbReference type="EMBL" id="JAIOIV010000076">
    <property type="protein sequence ID" value="MBZ0156499.1"/>
    <property type="molecule type" value="Genomic_DNA"/>
</dbReference>
<name>A0A953M072_9BACT</name>
<dbReference type="SUPFAM" id="SSF82544">
    <property type="entry name" value="GckA/TtuD-like"/>
    <property type="match status" value="1"/>
</dbReference>
<proteinExistence type="predicted"/>
<dbReference type="Pfam" id="PF05161">
    <property type="entry name" value="MOFRL"/>
    <property type="match status" value="1"/>
</dbReference>
<evidence type="ECO:0000259" key="5">
    <source>
        <dbReference type="Pfam" id="PF05161"/>
    </source>
</evidence>
<dbReference type="InterPro" id="IPR037035">
    <property type="entry name" value="GK-like_C_sf"/>
</dbReference>
<dbReference type="InterPro" id="IPR007835">
    <property type="entry name" value="MOFRL"/>
</dbReference>
<dbReference type="GO" id="GO:0008887">
    <property type="term" value="F:glycerate kinase activity"/>
    <property type="evidence" value="ECO:0007669"/>
    <property type="project" value="InterPro"/>
</dbReference>
<keyword evidence="3 7" id="KW-0418">Kinase</keyword>